<evidence type="ECO:0000256" key="4">
    <source>
        <dbReference type="ARBA" id="ARBA00022741"/>
    </source>
</evidence>
<dbReference type="InterPro" id="IPR024096">
    <property type="entry name" value="NO_sig/Golgi_transp_ligand-bd"/>
</dbReference>
<evidence type="ECO:0000313" key="10">
    <source>
        <dbReference type="EMBL" id="ESO86153.1"/>
    </source>
</evidence>
<dbReference type="InterPro" id="IPR038158">
    <property type="entry name" value="H-NOX_domain_sf"/>
</dbReference>
<dbReference type="HOGENOM" id="CLU_011614_4_0_1"/>
<accession>V3Z5V0</accession>
<dbReference type="STRING" id="225164.V3Z5V0"/>
<dbReference type="Gene3D" id="3.30.450.260">
    <property type="entry name" value="Haem NO binding associated domain"/>
    <property type="match status" value="1"/>
</dbReference>
<reference evidence="10 11" key="1">
    <citation type="journal article" date="2013" name="Nature">
        <title>Insights into bilaterian evolution from three spiralian genomes.</title>
        <authorList>
            <person name="Simakov O."/>
            <person name="Marletaz F."/>
            <person name="Cho S.J."/>
            <person name="Edsinger-Gonzales E."/>
            <person name="Havlak P."/>
            <person name="Hellsten U."/>
            <person name="Kuo D.H."/>
            <person name="Larsson T."/>
            <person name="Lv J."/>
            <person name="Arendt D."/>
            <person name="Savage R."/>
            <person name="Osoegawa K."/>
            <person name="de Jong P."/>
            <person name="Grimwood J."/>
            <person name="Chapman J.A."/>
            <person name="Shapiro H."/>
            <person name="Aerts A."/>
            <person name="Otillar R.P."/>
            <person name="Terry A.Y."/>
            <person name="Boore J.L."/>
            <person name="Grigoriev I.V."/>
            <person name="Lindberg D.R."/>
            <person name="Seaver E.C."/>
            <person name="Weisblat D.A."/>
            <person name="Putnam N.H."/>
            <person name="Rokhsar D.S."/>
        </authorList>
    </citation>
    <scope>NUCLEOTIDE SEQUENCE [LARGE SCALE GENOMIC DNA]</scope>
</reference>
<dbReference type="InterPro" id="IPR001054">
    <property type="entry name" value="A/G_cyclase"/>
</dbReference>
<dbReference type="GO" id="GO:0019934">
    <property type="term" value="P:cGMP-mediated signaling"/>
    <property type="evidence" value="ECO:0007669"/>
    <property type="project" value="TreeGrafter"/>
</dbReference>
<dbReference type="Pfam" id="PF07700">
    <property type="entry name" value="HNOB"/>
    <property type="match status" value="1"/>
</dbReference>
<dbReference type="Pfam" id="PF00211">
    <property type="entry name" value="Guanylate_cyc"/>
    <property type="match status" value="1"/>
</dbReference>
<evidence type="ECO:0000256" key="1">
    <source>
        <dbReference type="ARBA" id="ARBA00004496"/>
    </source>
</evidence>
<organism evidence="10 11">
    <name type="scientific">Lottia gigantea</name>
    <name type="common">Giant owl limpet</name>
    <dbReference type="NCBI Taxonomy" id="225164"/>
    <lineage>
        <taxon>Eukaryota</taxon>
        <taxon>Metazoa</taxon>
        <taxon>Spiralia</taxon>
        <taxon>Lophotrochozoa</taxon>
        <taxon>Mollusca</taxon>
        <taxon>Gastropoda</taxon>
        <taxon>Patellogastropoda</taxon>
        <taxon>Lottioidea</taxon>
        <taxon>Lottiidae</taxon>
        <taxon>Lottia</taxon>
    </lineage>
</organism>
<evidence type="ECO:0000256" key="2">
    <source>
        <dbReference type="ARBA" id="ARBA00012202"/>
    </source>
</evidence>
<evidence type="ECO:0000256" key="7">
    <source>
        <dbReference type="ARBA" id="ARBA00023293"/>
    </source>
</evidence>
<dbReference type="Gene3D" id="3.90.1520.10">
    <property type="entry name" value="H-NOX domain"/>
    <property type="match status" value="1"/>
</dbReference>
<comment type="similarity">
    <text evidence="8">Belongs to the adenylyl cyclase class-4/guanylyl cyclase family.</text>
</comment>
<dbReference type="Gene3D" id="3.30.70.1230">
    <property type="entry name" value="Nucleotide cyclase"/>
    <property type="match status" value="1"/>
</dbReference>
<gene>
    <name evidence="10" type="ORF">LOTGIDRAFT_129572</name>
</gene>
<comment type="subcellular location">
    <subcellularLocation>
        <location evidence="1">Cytoplasm</location>
    </subcellularLocation>
</comment>
<dbReference type="FunFam" id="3.30.70.1230:FF:000007">
    <property type="entry name" value="Guanylate cyclase soluble subunit alpha-3"/>
    <property type="match status" value="1"/>
</dbReference>
<keyword evidence="3" id="KW-0963">Cytoplasm</keyword>
<dbReference type="SUPFAM" id="SSF55073">
    <property type="entry name" value="Nucleotide cyclase"/>
    <property type="match status" value="1"/>
</dbReference>
<evidence type="ECO:0000256" key="6">
    <source>
        <dbReference type="ARBA" id="ARBA00023239"/>
    </source>
</evidence>
<dbReference type="EC" id="4.6.1.2" evidence="2"/>
<dbReference type="PROSITE" id="PS00452">
    <property type="entry name" value="GUANYLATE_CYCLASE_1"/>
    <property type="match status" value="1"/>
</dbReference>
<dbReference type="SUPFAM" id="SSF111126">
    <property type="entry name" value="Ligand-binding domain in the NO signalling and Golgi transport"/>
    <property type="match status" value="1"/>
</dbReference>
<evidence type="ECO:0000313" key="11">
    <source>
        <dbReference type="Proteomes" id="UP000030746"/>
    </source>
</evidence>
<dbReference type="GO" id="GO:0020037">
    <property type="term" value="F:heme binding"/>
    <property type="evidence" value="ECO:0007669"/>
    <property type="project" value="InterPro"/>
</dbReference>
<sequence length="665" mass="75133">LFICQYGQIHCVVRELVTVKFGQETWETILAESGLNEDDHFLVFNQYTDDDTFQLVGAVAKCLDLPLTTVLEVFGDYFLTYCLRHGYDKMLRTLGSDMWNFIQNLDSLHSLLALSYKNITPPSFRCETGPNKELLLHYYTVRPGLYPIVIGLVQAVGRDIFKQTAEITVLEQSTEEIGGKKQEHTVFQVFYISSHFNSHSFDGCKTDEDITIERLSPIGAETVTACPVDPIQMCPFKSSTPANFQLSSEQFCSAFPYHIIFDAELNVKQCGFKIKALSSVFSQPVLKMKQAFQIIHPNMSLSILNIKKFINSVFFISVLKTKEKKNMTLKGQMIWLEDSQHMIFIGSPRITSLNELLEMNVYLSDIPLYDVTRELVLLNQQRIAEIDIAKKLDETTTELKKTSKALESEKKKTDMLLYQMLPQKVANQLKNGQQVEAEKFDQVTILFSDIVTFTTISAACSPLDIVNMLNNLYERFDNLTNQHGVYKVETIGDAYMVVCGVPESTKNHAPPVARFALDMIQDAAQVKSPKTGKPIQIRVGVHTGPVVAGVVGVKMPRYCLFGDTVNTASRMESHGLPGRIHISPTTYHDLKRHEFLIKRREEMHIKGKGKMSTYFLVGEKHPMKEPMDAYTQFAITKTNVPISGARIIYGHMDPGKMASKTCSVM</sequence>
<evidence type="ECO:0000259" key="9">
    <source>
        <dbReference type="PROSITE" id="PS50125"/>
    </source>
</evidence>
<protein>
    <recommendedName>
        <fullName evidence="2">guanylate cyclase</fullName>
        <ecNumber evidence="2">4.6.1.2</ecNumber>
    </recommendedName>
</protein>
<dbReference type="CDD" id="cd07302">
    <property type="entry name" value="CHD"/>
    <property type="match status" value="1"/>
</dbReference>
<keyword evidence="6 8" id="KW-0456">Lyase</keyword>
<keyword evidence="11" id="KW-1185">Reference proteome</keyword>
<evidence type="ECO:0000256" key="8">
    <source>
        <dbReference type="RuleBase" id="RU000405"/>
    </source>
</evidence>
<dbReference type="KEGG" id="lgi:LOTGIDRAFT_129572"/>
<dbReference type="RefSeq" id="XP_009063114.1">
    <property type="nucleotide sequence ID" value="XM_009064866.1"/>
</dbReference>
<name>V3Z5V0_LOTGI</name>
<dbReference type="InterPro" id="IPR011645">
    <property type="entry name" value="HNOB_dom_associated"/>
</dbReference>
<dbReference type="GO" id="GO:0008074">
    <property type="term" value="C:guanylate cyclase complex, soluble"/>
    <property type="evidence" value="ECO:0007669"/>
    <property type="project" value="TreeGrafter"/>
</dbReference>
<proteinExistence type="inferred from homology"/>
<dbReference type="PANTHER" id="PTHR45655:SF13">
    <property type="entry name" value="SOLUBLE GUANYLATE CYCLASE GCY-32-RELATED"/>
    <property type="match status" value="1"/>
</dbReference>
<dbReference type="GO" id="GO:0004383">
    <property type="term" value="F:guanylate cyclase activity"/>
    <property type="evidence" value="ECO:0007669"/>
    <property type="project" value="UniProtKB-EC"/>
</dbReference>
<dbReference type="FunFam" id="3.30.450.260:FF:000002">
    <property type="entry name" value="guanylate cyclase soluble subunit alpha-2"/>
    <property type="match status" value="1"/>
</dbReference>
<dbReference type="Pfam" id="PF07701">
    <property type="entry name" value="HNOBA"/>
    <property type="match status" value="1"/>
</dbReference>
<dbReference type="OMA" id="RDEITMQ"/>
<keyword evidence="4" id="KW-0547">Nucleotide-binding</keyword>
<keyword evidence="7" id="KW-0141">cGMP biosynthesis</keyword>
<dbReference type="GeneID" id="20232969"/>
<feature type="non-terminal residue" evidence="10">
    <location>
        <position position="1"/>
    </location>
</feature>
<evidence type="ECO:0000256" key="5">
    <source>
        <dbReference type="ARBA" id="ARBA00023134"/>
    </source>
</evidence>
<dbReference type="OrthoDB" id="6127067at2759"/>
<feature type="domain" description="Guanylate cyclase" evidence="9">
    <location>
        <begin position="444"/>
        <end position="572"/>
    </location>
</feature>
<dbReference type="InterPro" id="IPR042463">
    <property type="entry name" value="HNOB_dom_associated_sf"/>
</dbReference>
<dbReference type="InterPro" id="IPR011644">
    <property type="entry name" value="Heme_NO-bd"/>
</dbReference>
<dbReference type="PROSITE" id="PS50125">
    <property type="entry name" value="GUANYLATE_CYCLASE_2"/>
    <property type="match status" value="1"/>
</dbReference>
<dbReference type="Gene3D" id="6.10.250.780">
    <property type="match status" value="1"/>
</dbReference>
<dbReference type="AlphaFoldDB" id="V3Z5V0"/>
<dbReference type="GO" id="GO:0070482">
    <property type="term" value="P:response to oxygen levels"/>
    <property type="evidence" value="ECO:0007669"/>
    <property type="project" value="TreeGrafter"/>
</dbReference>
<dbReference type="InterPro" id="IPR029787">
    <property type="entry name" value="Nucleotide_cyclase"/>
</dbReference>
<keyword evidence="5" id="KW-0342">GTP-binding</keyword>
<evidence type="ECO:0000256" key="3">
    <source>
        <dbReference type="ARBA" id="ARBA00022490"/>
    </source>
</evidence>
<dbReference type="PANTHER" id="PTHR45655">
    <property type="entry name" value="GUANYLATE CYCLASE SOLUBLE SUBUNIT BETA-2"/>
    <property type="match status" value="1"/>
</dbReference>
<dbReference type="EMBL" id="KB203149">
    <property type="protein sequence ID" value="ESO86153.1"/>
    <property type="molecule type" value="Genomic_DNA"/>
</dbReference>
<dbReference type="GO" id="GO:0005525">
    <property type="term" value="F:GTP binding"/>
    <property type="evidence" value="ECO:0007669"/>
    <property type="project" value="UniProtKB-KW"/>
</dbReference>
<dbReference type="SMART" id="SM00044">
    <property type="entry name" value="CYCc"/>
    <property type="match status" value="1"/>
</dbReference>
<dbReference type="CTD" id="20232969"/>
<dbReference type="InterPro" id="IPR018297">
    <property type="entry name" value="A/G_cyclase_CS"/>
</dbReference>
<dbReference type="Proteomes" id="UP000030746">
    <property type="component" value="Unassembled WGS sequence"/>
</dbReference>